<dbReference type="EMBL" id="JAYDYQ010000624">
    <property type="protein sequence ID" value="KAK4493239.1"/>
    <property type="molecule type" value="Genomic_DNA"/>
</dbReference>
<reference evidence="9 10" key="1">
    <citation type="journal article" date="2023" name="bioRxiv">
        <title>Genome report: Whole genome sequence and annotation of Penstemon davidsonii.</title>
        <authorList>
            <person name="Ostevik K.L."/>
            <person name="Alabady M."/>
            <person name="Zhang M."/>
            <person name="Rausher M.D."/>
        </authorList>
    </citation>
    <scope>NUCLEOTIDE SEQUENCE [LARGE SCALE GENOMIC DNA]</scope>
    <source>
        <strain evidence="9">DNT005</strain>
        <tissue evidence="9">Whole leaf</tissue>
    </source>
</reference>
<keyword evidence="5" id="KW-1133">Transmembrane helix</keyword>
<protein>
    <recommendedName>
        <fullName evidence="8">Ammonium transporter AmtB-like domain-containing protein</fullName>
    </recommendedName>
</protein>
<evidence type="ECO:0000256" key="6">
    <source>
        <dbReference type="ARBA" id="ARBA00023136"/>
    </source>
</evidence>
<keyword evidence="3" id="KW-0813">Transport</keyword>
<dbReference type="InterPro" id="IPR024041">
    <property type="entry name" value="NH4_transpt_AmtB-like_dom"/>
</dbReference>
<keyword evidence="4" id="KW-0812">Transmembrane</keyword>
<comment type="similarity">
    <text evidence="2">Belongs to the ammonia transporter channel (TC 1.A.11.2) family.</text>
</comment>
<evidence type="ECO:0000256" key="7">
    <source>
        <dbReference type="ARBA" id="ARBA00023177"/>
    </source>
</evidence>
<evidence type="ECO:0000256" key="3">
    <source>
        <dbReference type="ARBA" id="ARBA00022448"/>
    </source>
</evidence>
<comment type="caution">
    <text evidence="9">The sequence shown here is derived from an EMBL/GenBank/DDBJ whole genome shotgun (WGS) entry which is preliminary data.</text>
</comment>
<evidence type="ECO:0000259" key="8">
    <source>
        <dbReference type="Pfam" id="PF00909"/>
    </source>
</evidence>
<dbReference type="Gene3D" id="1.10.3430.10">
    <property type="entry name" value="Ammonium transporter AmtB like domains"/>
    <property type="match status" value="2"/>
</dbReference>
<feature type="domain" description="Ammonium transporter AmtB-like" evidence="8">
    <location>
        <begin position="240"/>
        <end position="311"/>
    </location>
</feature>
<dbReference type="Pfam" id="PF00909">
    <property type="entry name" value="Ammonium_transp"/>
    <property type="match status" value="1"/>
</dbReference>
<evidence type="ECO:0000256" key="1">
    <source>
        <dbReference type="ARBA" id="ARBA00004141"/>
    </source>
</evidence>
<evidence type="ECO:0000256" key="2">
    <source>
        <dbReference type="ARBA" id="ARBA00005887"/>
    </source>
</evidence>
<organism evidence="9 10">
    <name type="scientific">Penstemon davidsonii</name>
    <dbReference type="NCBI Taxonomy" id="160366"/>
    <lineage>
        <taxon>Eukaryota</taxon>
        <taxon>Viridiplantae</taxon>
        <taxon>Streptophyta</taxon>
        <taxon>Embryophyta</taxon>
        <taxon>Tracheophyta</taxon>
        <taxon>Spermatophyta</taxon>
        <taxon>Magnoliopsida</taxon>
        <taxon>eudicotyledons</taxon>
        <taxon>Gunneridae</taxon>
        <taxon>Pentapetalae</taxon>
        <taxon>asterids</taxon>
        <taxon>lamiids</taxon>
        <taxon>Lamiales</taxon>
        <taxon>Plantaginaceae</taxon>
        <taxon>Cheloneae</taxon>
        <taxon>Penstemon</taxon>
    </lineage>
</organism>
<keyword evidence="7" id="KW-0924">Ammonia transport</keyword>
<comment type="subcellular location">
    <subcellularLocation>
        <location evidence="1">Membrane</location>
        <topology evidence="1">Multi-pass membrane protein</topology>
    </subcellularLocation>
</comment>
<keyword evidence="6" id="KW-0472">Membrane</keyword>
<accession>A0ABR0DVI8</accession>
<evidence type="ECO:0000313" key="9">
    <source>
        <dbReference type="EMBL" id="KAK4493239.1"/>
    </source>
</evidence>
<dbReference type="PANTHER" id="PTHR11730:SF6">
    <property type="entry name" value="AMMONIUM TRANSPORTER"/>
    <property type="match status" value="1"/>
</dbReference>
<name>A0ABR0DVI8_9LAMI</name>
<proteinExistence type="inferred from homology"/>
<dbReference type="InterPro" id="IPR029020">
    <property type="entry name" value="Ammonium/urea_transptr"/>
</dbReference>
<gene>
    <name evidence="9" type="ORF">RD792_017888</name>
</gene>
<dbReference type="Proteomes" id="UP001291926">
    <property type="component" value="Unassembled WGS sequence"/>
</dbReference>
<evidence type="ECO:0000313" key="10">
    <source>
        <dbReference type="Proteomes" id="UP001291926"/>
    </source>
</evidence>
<dbReference type="PANTHER" id="PTHR11730">
    <property type="entry name" value="AMMONIUM TRANSPORTER"/>
    <property type="match status" value="1"/>
</dbReference>
<evidence type="ECO:0000256" key="5">
    <source>
        <dbReference type="ARBA" id="ARBA00022989"/>
    </source>
</evidence>
<keyword evidence="10" id="KW-1185">Reference proteome</keyword>
<sequence>MLDFRWLWFSTELAAVGGRNPAEMADCALKVSGYGRWLLGGINFESIGDSWIAWCRSEQTVGVEGTVGKLGTSTFRWLWFSTELTGVGGRNPAEMADCALKTGGFSVDSNQMSSVWDQPSVHQTSGFDQQSGSDQKLLQRKYSRVYSVQSQVAVSETRTITRGFGHMSISQRAYFQTSISHWLWSGDGLAGAAKSDDNLLFASGIIDFFSVGVVHMVGGIAGLLRAFIKSPRIGWFDRVGRSVILHVQSLTSGGFAAITSGCTVVEPQATIICGCMATWVQQLAEKMLYNDPLEAAQLHGGCGACGVLFTG</sequence>
<dbReference type="SUPFAM" id="SSF111352">
    <property type="entry name" value="Ammonium transporter"/>
    <property type="match status" value="1"/>
</dbReference>
<evidence type="ECO:0000256" key="4">
    <source>
        <dbReference type="ARBA" id="ARBA00022692"/>
    </source>
</evidence>